<dbReference type="PANTHER" id="PTHR11669:SF8">
    <property type="entry name" value="DNA POLYMERASE III SUBUNIT DELTA"/>
    <property type="match status" value="1"/>
</dbReference>
<name>A0A1Y2K6S4_9PROT</name>
<dbReference type="InterPro" id="IPR027417">
    <property type="entry name" value="P-loop_NTPase"/>
</dbReference>
<sequence length="207" mass="22849">MNASAANALLKTLEEPPAQSLLILITQRPGLLLPTIRSRCQQVTFSALEPAEIDAILHTHGVEETTVRASAAAAARGQVQRALDLCDGDALAKREGFIQQLQRLPEASLGAVCQFAEQWAEKSAFPIALDTLQGWLGDRIHANVTEKLQDRRADESNPQNVHAARLWLAHLQWFENISAQATVYNLNKQLTLETILIRTARVMRQAS</sequence>
<dbReference type="STRING" id="1434232.MAIT1_05180"/>
<gene>
    <name evidence="1" type="primary">holB</name>
    <name evidence="1" type="ORF">MAIT1_05180</name>
</gene>
<dbReference type="Gene3D" id="3.40.50.300">
    <property type="entry name" value="P-loop containing nucleotide triphosphate hydrolases"/>
    <property type="match status" value="1"/>
</dbReference>
<evidence type="ECO:0000313" key="2">
    <source>
        <dbReference type="Proteomes" id="UP000194003"/>
    </source>
</evidence>
<dbReference type="Pfam" id="PF13177">
    <property type="entry name" value="DNA_pol3_delta2"/>
    <property type="match status" value="1"/>
</dbReference>
<dbReference type="AlphaFoldDB" id="A0A1Y2K6S4"/>
<proteinExistence type="predicted"/>
<dbReference type="GO" id="GO:0006261">
    <property type="term" value="P:DNA-templated DNA replication"/>
    <property type="evidence" value="ECO:0007669"/>
    <property type="project" value="TreeGrafter"/>
</dbReference>
<organism evidence="1 2">
    <name type="scientific">Magnetofaba australis IT-1</name>
    <dbReference type="NCBI Taxonomy" id="1434232"/>
    <lineage>
        <taxon>Bacteria</taxon>
        <taxon>Pseudomonadati</taxon>
        <taxon>Pseudomonadota</taxon>
        <taxon>Magnetococcia</taxon>
        <taxon>Magnetococcales</taxon>
        <taxon>Magnetococcaceae</taxon>
        <taxon>Magnetofaba</taxon>
    </lineage>
</organism>
<dbReference type="EMBL" id="LVJN01000018">
    <property type="protein sequence ID" value="OSM05240.1"/>
    <property type="molecule type" value="Genomic_DNA"/>
</dbReference>
<comment type="caution">
    <text evidence="1">The sequence shown here is derived from an EMBL/GenBank/DDBJ whole genome shotgun (WGS) entry which is preliminary data.</text>
</comment>
<reference evidence="1 2" key="1">
    <citation type="journal article" date="2016" name="BMC Genomics">
        <title>Combined genomic and structural analyses of a cultured magnetotactic bacterium reveals its niche adaptation to a dynamic environment.</title>
        <authorList>
            <person name="Araujo A.C."/>
            <person name="Morillo V."/>
            <person name="Cypriano J."/>
            <person name="Teixeira L.C."/>
            <person name="Leao P."/>
            <person name="Lyra S."/>
            <person name="Almeida L.G."/>
            <person name="Bazylinski D.A."/>
            <person name="Vasconcellos A.T."/>
            <person name="Abreu F."/>
            <person name="Lins U."/>
        </authorList>
    </citation>
    <scope>NUCLEOTIDE SEQUENCE [LARGE SCALE GENOMIC DNA]</scope>
    <source>
        <strain evidence="1 2">IT-1</strain>
    </source>
</reference>
<dbReference type="Proteomes" id="UP000194003">
    <property type="component" value="Unassembled WGS sequence"/>
</dbReference>
<protein>
    <submittedName>
        <fullName evidence="1">Putative DNA polymerase III subunit delta</fullName>
    </submittedName>
</protein>
<dbReference type="SUPFAM" id="SSF52540">
    <property type="entry name" value="P-loop containing nucleoside triphosphate hydrolases"/>
    <property type="match status" value="1"/>
</dbReference>
<evidence type="ECO:0000313" key="1">
    <source>
        <dbReference type="EMBL" id="OSM05240.1"/>
    </source>
</evidence>
<dbReference type="PANTHER" id="PTHR11669">
    <property type="entry name" value="REPLICATION FACTOR C / DNA POLYMERASE III GAMMA-TAU SUBUNIT"/>
    <property type="match status" value="1"/>
</dbReference>
<keyword evidence="2" id="KW-1185">Reference proteome</keyword>
<accession>A0A1Y2K6S4</accession>
<dbReference type="InterPro" id="IPR050238">
    <property type="entry name" value="DNA_Rep/Repair_Clamp_Loader"/>
</dbReference>